<keyword evidence="2" id="KW-1133">Transmembrane helix</keyword>
<feature type="transmembrane region" description="Helical" evidence="2">
    <location>
        <begin position="219"/>
        <end position="242"/>
    </location>
</feature>
<dbReference type="EMBL" id="JAZGQO010000015">
    <property type="protein sequence ID" value="KAK6169392.1"/>
    <property type="molecule type" value="Genomic_DNA"/>
</dbReference>
<feature type="signal peptide" evidence="3">
    <location>
        <begin position="1"/>
        <end position="18"/>
    </location>
</feature>
<keyword evidence="2" id="KW-0472">Membrane</keyword>
<dbReference type="Proteomes" id="UP001347796">
    <property type="component" value="Unassembled WGS sequence"/>
</dbReference>
<evidence type="ECO:0000256" key="3">
    <source>
        <dbReference type="SAM" id="SignalP"/>
    </source>
</evidence>
<sequence>MEMKEVVLLFVLIHLSSSTSSDIKGSYACKAQLHGSCYQHTLHCAPGERISLHSADYGFTKRQHDCLKFCPDEHSNSYSWQHMDTSCMKPFERDHLDDLTSLCNGREQCLFHSPKSTIYSGCNWLWGRDYDEYSYTRILYDCRQASYPITISQVSVVDASPPSTQVTPLPDTTDISQSNSSSNPNSMMPSSANQSGNNITNFTVDAVDSYTSEMTSPDYGVIIGIIIGIMAAICILTIVISLKRRSMVVKDKLGISNPAYGSASNHYAIITTNDNSTYIDFCGPSTSVHYRNTHLHNSKNLNSDADTDEHVYNNIGETTDSENMNIYCNTMTSSIVLEGNNYNHLNDHKNSNSAPSKTKNVYNHLNDSEVVESCDNVYMPFDGINEAVKGIADRGCESRDISLEDAKNNPRAVNHKNKVSRKLLKADNSILKKTTPVYENISIFKEK</sequence>
<evidence type="ECO:0000313" key="4">
    <source>
        <dbReference type="EMBL" id="KAK6169392.1"/>
    </source>
</evidence>
<evidence type="ECO:0000313" key="5">
    <source>
        <dbReference type="Proteomes" id="UP001347796"/>
    </source>
</evidence>
<dbReference type="CDD" id="cd22823">
    <property type="entry name" value="Gal_Rha_Lectin"/>
    <property type="match status" value="1"/>
</dbReference>
<gene>
    <name evidence="4" type="ORF">SNE40_020458</name>
</gene>
<feature type="compositionally biased region" description="Low complexity" evidence="1">
    <location>
        <begin position="176"/>
        <end position="195"/>
    </location>
</feature>
<dbReference type="InterPro" id="IPR043159">
    <property type="entry name" value="Lectin_gal-bd_sf"/>
</dbReference>
<feature type="region of interest" description="Disordered" evidence="1">
    <location>
        <begin position="160"/>
        <end position="197"/>
    </location>
</feature>
<organism evidence="4 5">
    <name type="scientific">Patella caerulea</name>
    <name type="common">Rayed Mediterranean limpet</name>
    <dbReference type="NCBI Taxonomy" id="87958"/>
    <lineage>
        <taxon>Eukaryota</taxon>
        <taxon>Metazoa</taxon>
        <taxon>Spiralia</taxon>
        <taxon>Lophotrochozoa</taxon>
        <taxon>Mollusca</taxon>
        <taxon>Gastropoda</taxon>
        <taxon>Patellogastropoda</taxon>
        <taxon>Patelloidea</taxon>
        <taxon>Patellidae</taxon>
        <taxon>Patella</taxon>
    </lineage>
</organism>
<reference evidence="4 5" key="1">
    <citation type="submission" date="2024-01" db="EMBL/GenBank/DDBJ databases">
        <title>The genome of the rayed Mediterranean limpet Patella caerulea (Linnaeus, 1758).</title>
        <authorList>
            <person name="Anh-Thu Weber A."/>
            <person name="Halstead-Nussloch G."/>
        </authorList>
    </citation>
    <scope>NUCLEOTIDE SEQUENCE [LARGE SCALE GENOMIC DNA]</scope>
    <source>
        <strain evidence="4">AATW-2023a</strain>
        <tissue evidence="4">Whole specimen</tissue>
    </source>
</reference>
<feature type="chain" id="PRO_5042852287" evidence="3">
    <location>
        <begin position="19"/>
        <end position="447"/>
    </location>
</feature>
<evidence type="ECO:0000256" key="2">
    <source>
        <dbReference type="SAM" id="Phobius"/>
    </source>
</evidence>
<dbReference type="AlphaFoldDB" id="A0AAN8G2U3"/>
<protein>
    <submittedName>
        <fullName evidence="4">Uncharacterized protein</fullName>
    </submittedName>
</protein>
<comment type="caution">
    <text evidence="4">The sequence shown here is derived from an EMBL/GenBank/DDBJ whole genome shotgun (WGS) entry which is preliminary data.</text>
</comment>
<name>A0AAN8G2U3_PATCE</name>
<keyword evidence="2" id="KW-0812">Transmembrane</keyword>
<keyword evidence="5" id="KW-1185">Reference proteome</keyword>
<keyword evidence="3" id="KW-0732">Signal</keyword>
<proteinExistence type="predicted"/>
<accession>A0AAN8G2U3</accession>
<dbReference type="Gene3D" id="2.60.120.740">
    <property type="match status" value="1"/>
</dbReference>
<evidence type="ECO:0000256" key="1">
    <source>
        <dbReference type="SAM" id="MobiDB-lite"/>
    </source>
</evidence>